<gene>
    <name evidence="1" type="ORF">Y3_023</name>
</gene>
<organism evidence="1 2">
    <name type="scientific">Erwinia phage vB_EamM_Y3</name>
    <dbReference type="NCBI Taxonomy" id="1983553"/>
    <lineage>
        <taxon>Viruses</taxon>
        <taxon>Duplodnaviria</taxon>
        <taxon>Heunggongvirae</taxon>
        <taxon>Uroviricota</taxon>
        <taxon>Caudoviricetes</taxon>
        <taxon>Sasquatchvirus</taxon>
        <taxon>Sasquatchvirus Y3</taxon>
    </lineage>
</organism>
<reference evidence="1 2" key="1">
    <citation type="submission" date="2017-04" db="EMBL/GenBank/DDBJ databases">
        <authorList>
            <person name="Afonso C.L."/>
            <person name="Miller P.J."/>
            <person name="Scott M.A."/>
            <person name="Spackman E."/>
            <person name="Goraichik I."/>
            <person name="Dimitrov K.M."/>
            <person name="Suarez D.L."/>
            <person name="Swayne D.E."/>
        </authorList>
    </citation>
    <scope>NUCLEOTIDE SEQUENCE [LARGE SCALE GENOMIC DNA]</scope>
</reference>
<dbReference type="EMBL" id="KY984068">
    <property type="protein sequence ID" value="ARW58663.1"/>
    <property type="molecule type" value="Genomic_DNA"/>
</dbReference>
<name>A0A2H4IAU3_9CAUD</name>
<accession>A0A2H4IAU3</accession>
<keyword evidence="2" id="KW-1185">Reference proteome</keyword>
<evidence type="ECO:0000313" key="1">
    <source>
        <dbReference type="EMBL" id="ARW58663.1"/>
    </source>
</evidence>
<proteinExistence type="predicted"/>
<evidence type="ECO:0000313" key="2">
    <source>
        <dbReference type="Proteomes" id="UP000240568"/>
    </source>
</evidence>
<dbReference type="Proteomes" id="UP000240568">
    <property type="component" value="Segment"/>
</dbReference>
<protein>
    <submittedName>
        <fullName evidence="1">Uncharacterized protein</fullName>
    </submittedName>
</protein>
<sequence length="151" mass="17096">MNLFSILKQQVKKSLTTEAALEPEVRALFDWRYSVDVKGQMYIIGKTGANTCFYIEPGTVEPTACYPDALLAKIDEWGTAKYVSYSVFFKHFDSPVAENIKTLEKAQTGKPKKFKKGYFICGLTPKGKRVKLFRLQQGLSGMQWVAVEPKK</sequence>